<gene>
    <name evidence="2" type="ORF">AVEN_132431_1</name>
</gene>
<name>A0A4Y2IGQ0_ARAVE</name>
<feature type="compositionally biased region" description="Basic and acidic residues" evidence="1">
    <location>
        <begin position="233"/>
        <end position="257"/>
    </location>
</feature>
<feature type="compositionally biased region" description="Low complexity" evidence="1">
    <location>
        <begin position="313"/>
        <end position="325"/>
    </location>
</feature>
<protein>
    <submittedName>
        <fullName evidence="2">Uncharacterized protein</fullName>
    </submittedName>
</protein>
<feature type="region of interest" description="Disordered" evidence="1">
    <location>
        <begin position="212"/>
        <end position="378"/>
    </location>
</feature>
<feature type="region of interest" description="Disordered" evidence="1">
    <location>
        <begin position="620"/>
        <end position="639"/>
    </location>
</feature>
<feature type="region of interest" description="Disordered" evidence="1">
    <location>
        <begin position="647"/>
        <end position="672"/>
    </location>
</feature>
<reference evidence="2 3" key="1">
    <citation type="journal article" date="2019" name="Sci. Rep.">
        <title>Orb-weaving spider Araneus ventricosus genome elucidates the spidroin gene catalogue.</title>
        <authorList>
            <person name="Kono N."/>
            <person name="Nakamura H."/>
            <person name="Ohtoshi R."/>
            <person name="Moran D.A.P."/>
            <person name="Shinohara A."/>
            <person name="Yoshida Y."/>
            <person name="Fujiwara M."/>
            <person name="Mori M."/>
            <person name="Tomita M."/>
            <person name="Arakawa K."/>
        </authorList>
    </citation>
    <scope>NUCLEOTIDE SEQUENCE [LARGE SCALE GENOMIC DNA]</scope>
</reference>
<feature type="compositionally biased region" description="Polar residues" evidence="1">
    <location>
        <begin position="116"/>
        <end position="129"/>
    </location>
</feature>
<feature type="compositionally biased region" description="Basic and acidic residues" evidence="1">
    <location>
        <begin position="663"/>
        <end position="672"/>
    </location>
</feature>
<evidence type="ECO:0000256" key="1">
    <source>
        <dbReference type="SAM" id="MobiDB-lite"/>
    </source>
</evidence>
<feature type="compositionally biased region" description="Polar residues" evidence="1">
    <location>
        <begin position="303"/>
        <end position="312"/>
    </location>
</feature>
<evidence type="ECO:0000313" key="3">
    <source>
        <dbReference type="Proteomes" id="UP000499080"/>
    </source>
</evidence>
<feature type="compositionally biased region" description="Polar residues" evidence="1">
    <location>
        <begin position="333"/>
        <end position="359"/>
    </location>
</feature>
<feature type="region of interest" description="Disordered" evidence="1">
    <location>
        <begin position="438"/>
        <end position="462"/>
    </location>
</feature>
<feature type="region of interest" description="Disordered" evidence="1">
    <location>
        <begin position="488"/>
        <end position="545"/>
    </location>
</feature>
<keyword evidence="3" id="KW-1185">Reference proteome</keyword>
<dbReference type="AlphaFoldDB" id="A0A4Y2IGQ0"/>
<sequence length="672" mass="73848">MGSRGRCRTSVGIGADVPAWAASALKKRPGAHFIKWNGMGQKGSKARDTKPKTPASTGCSPLNNATYWEAEEDPDWDNCVMVVATQKGRRYPTLTSACSTDSLARSLHKEVDYSPVNVSRRSPDHNTSPMAPLAPDSKYPTPGQRKRQNTVLDTGWHACFKNNNYVFVRNTNGDVSGQFGEKWKENNDSNVTFIISTTKPIHEGKEEKLVVSLSDPKSKVRRCTPSPPPCEDLPTKKTPKTDSSKNGILDKRSEKKRTPNWLRRLRNSGRNRPLKVEASEEETTLILGANTGESPGAADSAAPTETKSRISPTLTHTSDCSSSSHSLKEPENQTRAPSTPVLGSTQDLTVRGLQTSTPKDQSEKVLRNVPRKSGTPYRPLDARLSVRRRLPYDSITPETKSNFLQTSIVVRSPTDDLLTGVVEGKRVSPSLEIPISPIKRSVESSQSGKNCKSAEGKTDSLQRRASCFHNKGSSDSKDNNQANAVLERRDSCLQPDKNLGRGVVDKPPPIPSPVGSEKHSTEAPKVENRLHPSSSNTDIPFADSDVDVSFDDRRSRRITKQRVAAVKTSKSAADVSCQGEGTSEQKAKSVPYFTSVTSIILSPDAKCLSHSEPCISVKKKQLHTSPMEDEENTSLEHHEKQLLICEDSTLKEPTSPMEEEENRDLLNRIRSL</sequence>
<comment type="caution">
    <text evidence="2">The sequence shown here is derived from an EMBL/GenBank/DDBJ whole genome shotgun (WGS) entry which is preliminary data.</text>
</comment>
<feature type="compositionally biased region" description="Basic residues" evidence="1">
    <location>
        <begin position="263"/>
        <end position="273"/>
    </location>
</feature>
<dbReference type="EMBL" id="BGPR01002653">
    <property type="protein sequence ID" value="GBM76931.1"/>
    <property type="molecule type" value="Genomic_DNA"/>
</dbReference>
<accession>A0A4Y2IGQ0</accession>
<organism evidence="2 3">
    <name type="scientific">Araneus ventricosus</name>
    <name type="common">Orbweaver spider</name>
    <name type="synonym">Epeira ventricosa</name>
    <dbReference type="NCBI Taxonomy" id="182803"/>
    <lineage>
        <taxon>Eukaryota</taxon>
        <taxon>Metazoa</taxon>
        <taxon>Ecdysozoa</taxon>
        <taxon>Arthropoda</taxon>
        <taxon>Chelicerata</taxon>
        <taxon>Arachnida</taxon>
        <taxon>Araneae</taxon>
        <taxon>Araneomorphae</taxon>
        <taxon>Entelegynae</taxon>
        <taxon>Araneoidea</taxon>
        <taxon>Araneidae</taxon>
        <taxon>Araneus</taxon>
    </lineage>
</organism>
<feature type="compositionally biased region" description="Basic and acidic residues" evidence="1">
    <location>
        <begin position="452"/>
        <end position="462"/>
    </location>
</feature>
<dbReference type="Proteomes" id="UP000499080">
    <property type="component" value="Unassembled WGS sequence"/>
</dbReference>
<feature type="region of interest" description="Disordered" evidence="1">
    <location>
        <begin position="114"/>
        <end position="147"/>
    </location>
</feature>
<feature type="region of interest" description="Disordered" evidence="1">
    <location>
        <begin position="34"/>
        <end position="59"/>
    </location>
</feature>
<dbReference type="OrthoDB" id="6429719at2759"/>
<evidence type="ECO:0000313" key="2">
    <source>
        <dbReference type="EMBL" id="GBM76931.1"/>
    </source>
</evidence>
<proteinExistence type="predicted"/>
<feature type="compositionally biased region" description="Basic and acidic residues" evidence="1">
    <location>
        <begin position="516"/>
        <end position="530"/>
    </location>
</feature>